<dbReference type="OrthoDB" id="2499380at2759"/>
<dbReference type="Proteomes" id="UP000037035">
    <property type="component" value="Unassembled WGS sequence"/>
</dbReference>
<keyword evidence="4" id="KW-1185">Reference proteome</keyword>
<feature type="compositionally biased region" description="Polar residues" evidence="1">
    <location>
        <begin position="1"/>
        <end position="10"/>
    </location>
</feature>
<dbReference type="VEuPathDB" id="FungiDB:VP01_2468g4"/>
<sequence>MTAPTRNPSSRLHPAPSSAQRSLSGSHPAPTGTPSTAPTESAPTSQRRPGHAKDSQGYSGADCSALVEAIKAFHPLGAIEWGFVRDWYNVYGTENNWAPCDLNPLKMKFRALVNHAKPTGDPNCPTYVRDAKQHVNQWMCGHVTIHNQKMKKNW</sequence>
<feature type="domain" description="DUF6818" evidence="2">
    <location>
        <begin position="75"/>
        <end position="133"/>
    </location>
</feature>
<dbReference type="PANTHER" id="PTHR34409:SF1">
    <property type="entry name" value="MYB-LIKE DOMAIN-CONTAINING PROTEIN"/>
    <property type="match status" value="1"/>
</dbReference>
<evidence type="ECO:0000256" key="1">
    <source>
        <dbReference type="SAM" id="MobiDB-lite"/>
    </source>
</evidence>
<feature type="compositionally biased region" description="Low complexity" evidence="1">
    <location>
        <begin position="24"/>
        <end position="45"/>
    </location>
</feature>
<dbReference type="EMBL" id="LAVV01007356">
    <property type="protein sequence ID" value="KNZ56214.1"/>
    <property type="molecule type" value="Genomic_DNA"/>
</dbReference>
<evidence type="ECO:0000313" key="3">
    <source>
        <dbReference type="EMBL" id="KNZ56214.1"/>
    </source>
</evidence>
<name>A0A0L6V674_9BASI</name>
<comment type="caution">
    <text evidence="3">The sequence shown here is derived from an EMBL/GenBank/DDBJ whole genome shotgun (WGS) entry which is preliminary data.</text>
</comment>
<protein>
    <recommendedName>
        <fullName evidence="2">DUF6818 domain-containing protein</fullName>
    </recommendedName>
</protein>
<accession>A0A0L6V674</accession>
<dbReference type="PANTHER" id="PTHR34409">
    <property type="entry name" value="SET DOMAIN-CONTAINING PROTEIN"/>
    <property type="match status" value="1"/>
</dbReference>
<organism evidence="3 4">
    <name type="scientific">Puccinia sorghi</name>
    <dbReference type="NCBI Taxonomy" id="27349"/>
    <lineage>
        <taxon>Eukaryota</taxon>
        <taxon>Fungi</taxon>
        <taxon>Dikarya</taxon>
        <taxon>Basidiomycota</taxon>
        <taxon>Pucciniomycotina</taxon>
        <taxon>Pucciniomycetes</taxon>
        <taxon>Pucciniales</taxon>
        <taxon>Pucciniaceae</taxon>
        <taxon>Puccinia</taxon>
    </lineage>
</organism>
<evidence type="ECO:0000259" key="2">
    <source>
        <dbReference type="Pfam" id="PF20681"/>
    </source>
</evidence>
<dbReference type="AlphaFoldDB" id="A0A0L6V674"/>
<reference evidence="3 4" key="1">
    <citation type="submission" date="2015-08" db="EMBL/GenBank/DDBJ databases">
        <title>Next Generation Sequencing and Analysis of the Genome of Puccinia sorghi L Schw, the Causal Agent of Maize Common Rust.</title>
        <authorList>
            <person name="Rochi L."/>
            <person name="Burguener G."/>
            <person name="Darino M."/>
            <person name="Turjanski A."/>
            <person name="Kreff E."/>
            <person name="Dieguez M.J."/>
            <person name="Sacco F."/>
        </authorList>
    </citation>
    <scope>NUCLEOTIDE SEQUENCE [LARGE SCALE GENOMIC DNA]</scope>
    <source>
        <strain evidence="3 4">RO10H11247</strain>
    </source>
</reference>
<feature type="region of interest" description="Disordered" evidence="1">
    <location>
        <begin position="1"/>
        <end position="59"/>
    </location>
</feature>
<proteinExistence type="predicted"/>
<dbReference type="Pfam" id="PF20681">
    <property type="entry name" value="DUF6818"/>
    <property type="match status" value="1"/>
</dbReference>
<dbReference type="InterPro" id="IPR049203">
    <property type="entry name" value="DUF6818"/>
</dbReference>
<evidence type="ECO:0000313" key="4">
    <source>
        <dbReference type="Proteomes" id="UP000037035"/>
    </source>
</evidence>
<gene>
    <name evidence="3" type="ORF">VP01_2468g4</name>
</gene>